<reference evidence="8" key="1">
    <citation type="submission" date="2018-05" db="EMBL/GenBank/DDBJ databases">
        <authorList>
            <person name="Datahose"/>
        </authorList>
    </citation>
    <scope>NUCLEOTIDE SEQUENCE</scope>
</reference>
<reference evidence="8" key="3">
    <citation type="submission" date="2025-09" db="UniProtKB">
        <authorList>
            <consortium name="Ensembl"/>
        </authorList>
    </citation>
    <scope>IDENTIFICATION</scope>
</reference>
<keyword evidence="3 5" id="KW-0371">Homeobox</keyword>
<evidence type="ECO:0000256" key="1">
    <source>
        <dbReference type="ARBA" id="ARBA00009661"/>
    </source>
</evidence>
<organism evidence="8 9">
    <name type="scientific">Astatotilapia calliptera</name>
    <name type="common">Eastern happy</name>
    <name type="synonym">Chromis callipterus</name>
    <dbReference type="NCBI Taxonomy" id="8154"/>
    <lineage>
        <taxon>Eukaryota</taxon>
        <taxon>Metazoa</taxon>
        <taxon>Chordata</taxon>
        <taxon>Craniata</taxon>
        <taxon>Vertebrata</taxon>
        <taxon>Euteleostomi</taxon>
        <taxon>Actinopterygii</taxon>
        <taxon>Neopterygii</taxon>
        <taxon>Teleostei</taxon>
        <taxon>Neoteleostei</taxon>
        <taxon>Acanthomorphata</taxon>
        <taxon>Ovalentaria</taxon>
        <taxon>Cichlomorphae</taxon>
        <taxon>Cichliformes</taxon>
        <taxon>Cichlidae</taxon>
        <taxon>African cichlids</taxon>
        <taxon>Pseudocrenilabrinae</taxon>
        <taxon>Haplochromini</taxon>
        <taxon>Astatotilapia</taxon>
    </lineage>
</organism>
<dbReference type="PROSITE" id="PS50071">
    <property type="entry name" value="HOMEOBOX_2"/>
    <property type="match status" value="1"/>
</dbReference>
<dbReference type="SUPFAM" id="SSF46689">
    <property type="entry name" value="Homeodomain-like"/>
    <property type="match status" value="1"/>
</dbReference>
<keyword evidence="2 5" id="KW-0238">DNA-binding</keyword>
<proteinExistence type="inferred from homology"/>
<dbReference type="Gene3D" id="1.10.10.60">
    <property type="entry name" value="Homeodomain-like"/>
    <property type="match status" value="1"/>
</dbReference>
<dbReference type="GO" id="GO:0005634">
    <property type="term" value="C:nucleus"/>
    <property type="evidence" value="ECO:0007669"/>
    <property type="project" value="UniProtKB-SubCell"/>
</dbReference>
<dbReference type="PANTHER" id="PTHR11850">
    <property type="entry name" value="HOMEOBOX PROTEIN TRANSCRIPTION FACTORS"/>
    <property type="match status" value="1"/>
</dbReference>
<evidence type="ECO:0000256" key="6">
    <source>
        <dbReference type="SAM" id="MobiDB-lite"/>
    </source>
</evidence>
<feature type="region of interest" description="Disordered" evidence="6">
    <location>
        <begin position="208"/>
        <end position="275"/>
    </location>
</feature>
<dbReference type="Pfam" id="PF16493">
    <property type="entry name" value="Meis_PKNOX_N"/>
    <property type="match status" value="1"/>
</dbReference>
<comment type="similarity">
    <text evidence="1">Belongs to the TALE/MEIS homeobox family.</text>
</comment>
<dbReference type="InterPro" id="IPR008422">
    <property type="entry name" value="KN_HD"/>
</dbReference>
<dbReference type="InterPro" id="IPR001356">
    <property type="entry name" value="HD"/>
</dbReference>
<evidence type="ECO:0000256" key="5">
    <source>
        <dbReference type="PROSITE-ProRule" id="PRU00108"/>
    </source>
</evidence>
<dbReference type="InterPro" id="IPR032453">
    <property type="entry name" value="PKNOX/Meis_N"/>
</dbReference>
<protein>
    <recommendedName>
        <fullName evidence="7">Homeobox domain-containing protein</fullName>
    </recommendedName>
</protein>
<comment type="subcellular location">
    <subcellularLocation>
        <location evidence="5">Nucleus</location>
    </subcellularLocation>
</comment>
<evidence type="ECO:0000313" key="8">
    <source>
        <dbReference type="Ensembl" id="ENSACLP00000060283.1"/>
    </source>
</evidence>
<dbReference type="Pfam" id="PF05920">
    <property type="entry name" value="Homeobox_KN"/>
    <property type="match status" value="1"/>
</dbReference>
<dbReference type="Proteomes" id="UP000265100">
    <property type="component" value="Chromosome 6"/>
</dbReference>
<dbReference type="InterPro" id="IPR050224">
    <property type="entry name" value="TALE_homeobox"/>
</dbReference>
<feature type="compositionally biased region" description="Polar residues" evidence="6">
    <location>
        <begin position="209"/>
        <end position="223"/>
    </location>
</feature>
<dbReference type="Ensembl" id="ENSACLT00000058324.1">
    <property type="protein sequence ID" value="ENSACLP00000060283.1"/>
    <property type="gene ID" value="ENSACLG00000003003.2"/>
</dbReference>
<evidence type="ECO:0000256" key="3">
    <source>
        <dbReference type="ARBA" id="ARBA00023155"/>
    </source>
</evidence>
<dbReference type="CDD" id="cd00086">
    <property type="entry name" value="homeodomain"/>
    <property type="match status" value="1"/>
</dbReference>
<dbReference type="InterPro" id="IPR009057">
    <property type="entry name" value="Homeodomain-like_sf"/>
</dbReference>
<dbReference type="GO" id="GO:0003677">
    <property type="term" value="F:DNA binding"/>
    <property type="evidence" value="ECO:0007669"/>
    <property type="project" value="UniProtKB-UniRule"/>
</dbReference>
<dbReference type="SMART" id="SM00389">
    <property type="entry name" value="HOX"/>
    <property type="match status" value="1"/>
</dbReference>
<accession>A0AAX7TSQ3</accession>
<evidence type="ECO:0000259" key="7">
    <source>
        <dbReference type="PROSITE" id="PS50071"/>
    </source>
</evidence>
<feature type="DNA-binding region" description="Homeobox" evidence="5">
    <location>
        <begin position="270"/>
        <end position="332"/>
    </location>
</feature>
<evidence type="ECO:0000313" key="9">
    <source>
        <dbReference type="Proteomes" id="UP000265100"/>
    </source>
</evidence>
<evidence type="ECO:0000256" key="2">
    <source>
        <dbReference type="ARBA" id="ARBA00023125"/>
    </source>
</evidence>
<sequence>FYEELAHYGLDVVGGVYGDPPHRHPHAAAAARSLHAVHLAAATYPPHQYAQSTHSSGGNMAATAGDAVKRDKDAIYGHPLFPLLALIFEKCELATCTPRESAVAGGDVCSSDSFSEDIAVFSKQIRSEKPLFSSNPELDNLMIQAIQVLRFHLLELEKVHELCDNFCHRYISCLKGKMPIDLVIDNRDGNKSDGEDFVRSSGNLVDRQVSWSTDHNDSASIRSAGTPGPASGGLASHSGDNSSEPGDCLDNGVASPSTGDEDDPDGDKSNNKKRGIFPKVATNILRAWLFQHLTHPYPSEEQKKQLAQDTGLTILQVNNWFINARRRIVQPMIDQSNRAVSQAPPYGPDGQPMGSFMVDGQTPVGIRPPGKHTQLMEGEVNEIFFSQLLLTMQLSVRHTHTCVFISLWGHLTDMLFLAPHHHKSMPDPKHDLTVTKTTF</sequence>
<feature type="domain" description="Homeobox" evidence="7">
    <location>
        <begin position="268"/>
        <end position="331"/>
    </location>
</feature>
<keyword evidence="9" id="KW-1185">Reference proteome</keyword>
<dbReference type="GeneTree" id="ENSGT00940000156327"/>
<dbReference type="FunFam" id="1.10.10.60:FF:000004">
    <property type="entry name" value="Meis2 homeobox isoform 2c"/>
    <property type="match status" value="1"/>
</dbReference>
<name>A0AAX7TSQ3_ASTCA</name>
<reference evidence="8" key="2">
    <citation type="submission" date="2025-08" db="UniProtKB">
        <authorList>
            <consortium name="Ensembl"/>
        </authorList>
    </citation>
    <scope>IDENTIFICATION</scope>
</reference>
<dbReference type="GO" id="GO:0006355">
    <property type="term" value="P:regulation of DNA-templated transcription"/>
    <property type="evidence" value="ECO:0007669"/>
    <property type="project" value="InterPro"/>
</dbReference>
<dbReference type="AlphaFoldDB" id="A0AAX7TSQ3"/>
<keyword evidence="4 5" id="KW-0539">Nucleus</keyword>
<evidence type="ECO:0000256" key="4">
    <source>
        <dbReference type="ARBA" id="ARBA00023242"/>
    </source>
</evidence>